<organism evidence="3 4">
    <name type="scientific">Ruania alkalisoli</name>
    <dbReference type="NCBI Taxonomy" id="2779775"/>
    <lineage>
        <taxon>Bacteria</taxon>
        <taxon>Bacillati</taxon>
        <taxon>Actinomycetota</taxon>
        <taxon>Actinomycetes</taxon>
        <taxon>Micrococcales</taxon>
        <taxon>Ruaniaceae</taxon>
        <taxon>Ruania</taxon>
    </lineage>
</organism>
<protein>
    <submittedName>
        <fullName evidence="3">Glycoside hydrolase family 92 protein</fullName>
    </submittedName>
</protein>
<evidence type="ECO:0000256" key="1">
    <source>
        <dbReference type="SAM" id="MobiDB-lite"/>
    </source>
</evidence>
<dbReference type="Gene3D" id="2.70.98.10">
    <property type="match status" value="1"/>
</dbReference>
<sequence>MPTPLTLVPDSGPPAPPSSRPHAGLWTDLPVARYGPPAQAHDGVPRLAVTGAAGQVGNSGQVLQVAIYPARTNPVGDESDVTVEVRSHGPDGQSWLADEAGNPVDGSSPGALLAEQWNLLTAPAGARHISVHGGGVTGWVQARQVRAERLPEDVLDQVSTIRGSHSGFAHSRGNTAPVVAAPHGMIHLGPITDADDASWHYRWHSTNLVGVAVTTRPSPWLGGPAWLQVLPCDVDGGYIPVPLDHDAEADRPHRYRHPLPGGGAGDGPGDGSVQLTATERTGAVLVTGVPALALRAPDGQMCVEHLDGGRVRVRVRSVRVGEPERRPVVGHVVVETVGAVVVRASGATGDVLMVAPTDVLELRFAFSYLSHEQALRTLEQENRPHSFAELSRRTGEQWHTLLERLELLGATDAQTRTARTALARLYLWPSLAHENAGTIDHVRWVHADLYGRTDGTVPGQVDQVPAVDGPLYVNNGYWDTYRTCWPAYALLTPDHAAGLLEGILAQFRDGGWMARWAAPGYADCMVGTSSDVVFADAATYRIPGWDEVTAYDSALRDATVPADEPAVGRRDLARSRFRGWVTDDVPEGFSWSVESALCDDAMSRWADDLARRADALGYPERAAQWRADARYLGHRALAVRGLFDPGTCFFRGRDVQDRPSSAVGDFDPARWGGDFAETNAWGMSVSTVHDGPGMAALYQRHGGGLAAHLDRLHAEPETAAEAWCGTYPGVIHEMTEARSLRTGMCALSNQPAHHIPFMELHAGRPWRTQELTRDALERLFTGAEIGQGYPGDEDNGEMSAWWLFTALGLYPLHPGSGELVLTAPLLEQMRWTRADGTVLQVRTTRPDGTTLREARYIASVRVNGQVWERVSIAVETLRGDCLVEVELSTAPTSWGAASRPAGAAVDVPEAGWLVDATPRATVRPATMAALVDDDGSGVVHWPAGVALTLTWPGLVDADHLTVTLDAPARFAVEIRTGERWRSVAPLDLHPAWSNQTVPGLLPAPRLRALRLRALDDAHVRQVEVFGEMRRR</sequence>
<dbReference type="EMBL" id="CP063169">
    <property type="protein sequence ID" value="QOR69904.1"/>
    <property type="molecule type" value="Genomic_DNA"/>
</dbReference>
<feature type="domain" description="Glycosyl hydrolase family 92" evidence="2">
    <location>
        <begin position="373"/>
        <end position="879"/>
    </location>
</feature>
<dbReference type="Gene3D" id="1.20.1050.60">
    <property type="entry name" value="alpha-1,2-mannosidase"/>
    <property type="match status" value="1"/>
</dbReference>
<dbReference type="InterPro" id="IPR012939">
    <property type="entry name" value="Glyco_hydro_92"/>
</dbReference>
<dbReference type="SUPFAM" id="SSF48208">
    <property type="entry name" value="Six-hairpin glycosidases"/>
    <property type="match status" value="1"/>
</dbReference>
<dbReference type="GO" id="GO:0000224">
    <property type="term" value="F:peptide-N4-(N-acetyl-beta-glucosaminyl)asparagine amidase activity"/>
    <property type="evidence" value="ECO:0007669"/>
    <property type="project" value="TreeGrafter"/>
</dbReference>
<dbReference type="PANTHER" id="PTHR12143:SF43">
    <property type="entry name" value="PUTATIVE-RELATED"/>
    <property type="match status" value="1"/>
</dbReference>
<dbReference type="InterPro" id="IPR008928">
    <property type="entry name" value="6-hairpin_glycosidase_sf"/>
</dbReference>
<dbReference type="Gene3D" id="3.30.2080.10">
    <property type="entry name" value="GH92 mannosidase domain"/>
    <property type="match status" value="1"/>
</dbReference>
<evidence type="ECO:0000313" key="3">
    <source>
        <dbReference type="EMBL" id="QOR69904.1"/>
    </source>
</evidence>
<dbReference type="InterPro" id="IPR050883">
    <property type="entry name" value="PNGase"/>
</dbReference>
<proteinExistence type="predicted"/>
<dbReference type="GO" id="GO:0030246">
    <property type="term" value="F:carbohydrate binding"/>
    <property type="evidence" value="ECO:0007669"/>
    <property type="project" value="InterPro"/>
</dbReference>
<feature type="region of interest" description="Disordered" evidence="1">
    <location>
        <begin position="1"/>
        <end position="26"/>
    </location>
</feature>
<dbReference type="GO" id="GO:0005829">
    <property type="term" value="C:cytosol"/>
    <property type="evidence" value="ECO:0007669"/>
    <property type="project" value="TreeGrafter"/>
</dbReference>
<dbReference type="InterPro" id="IPR014718">
    <property type="entry name" value="GH-type_carb-bd"/>
</dbReference>
<keyword evidence="4" id="KW-1185">Reference proteome</keyword>
<dbReference type="GO" id="GO:0005975">
    <property type="term" value="P:carbohydrate metabolic process"/>
    <property type="evidence" value="ECO:0007669"/>
    <property type="project" value="InterPro"/>
</dbReference>
<dbReference type="KEGG" id="halt:IM660_14795"/>
<dbReference type="Gene3D" id="1.20.1610.10">
    <property type="entry name" value="alpha-1,2-mannosidases domains"/>
    <property type="match status" value="1"/>
</dbReference>
<gene>
    <name evidence="3" type="ORF">IM660_14795</name>
</gene>
<dbReference type="Pfam" id="PF07971">
    <property type="entry name" value="Glyco_hydro_92"/>
    <property type="match status" value="1"/>
</dbReference>
<evidence type="ECO:0000313" key="4">
    <source>
        <dbReference type="Proteomes" id="UP000593758"/>
    </source>
</evidence>
<keyword evidence="3" id="KW-0378">Hydrolase</keyword>
<name>A0A7M1SSD8_9MICO</name>
<reference evidence="3 4" key="1">
    <citation type="submission" date="2020-10" db="EMBL/GenBank/DDBJ databases">
        <title>Haloactinobacterium sp. RN3S43, a bacterium isolated from saline soil.</title>
        <authorList>
            <person name="Sun J.-Q."/>
        </authorList>
    </citation>
    <scope>NUCLEOTIDE SEQUENCE [LARGE SCALE GENOMIC DNA]</scope>
    <source>
        <strain evidence="3 4">RN3S43</strain>
    </source>
</reference>
<dbReference type="RefSeq" id="WP_193496614.1">
    <property type="nucleotide sequence ID" value="NZ_CP063169.1"/>
</dbReference>
<accession>A0A7M1SSD8</accession>
<dbReference type="GO" id="GO:0006516">
    <property type="term" value="P:glycoprotein catabolic process"/>
    <property type="evidence" value="ECO:0007669"/>
    <property type="project" value="TreeGrafter"/>
</dbReference>
<dbReference type="AlphaFoldDB" id="A0A7M1SSD8"/>
<dbReference type="PANTHER" id="PTHR12143">
    <property type="entry name" value="PEPTIDE N-GLYCANASE PNGASE -RELATED"/>
    <property type="match status" value="1"/>
</dbReference>
<dbReference type="Proteomes" id="UP000593758">
    <property type="component" value="Chromosome"/>
</dbReference>
<evidence type="ECO:0000259" key="2">
    <source>
        <dbReference type="Pfam" id="PF07971"/>
    </source>
</evidence>